<dbReference type="EMBL" id="JABXBU010000015">
    <property type="protein sequence ID" value="KAF8787605.1"/>
    <property type="molecule type" value="Genomic_DNA"/>
</dbReference>
<keyword evidence="2" id="KW-1185">Reference proteome</keyword>
<comment type="caution">
    <text evidence="1">The sequence shown here is derived from an EMBL/GenBank/DDBJ whole genome shotgun (WGS) entry which is preliminary data.</text>
</comment>
<reference evidence="1" key="1">
    <citation type="journal article" date="2020" name="bioRxiv">
        <title>Chromosome-level reference genome of the European wasp spider Argiope bruennichi: a resource for studies on range expansion and evolutionary adaptation.</title>
        <authorList>
            <person name="Sheffer M.M."/>
            <person name="Hoppe A."/>
            <person name="Krehenwinkel H."/>
            <person name="Uhl G."/>
            <person name="Kuss A.W."/>
            <person name="Jensen L."/>
            <person name="Jensen C."/>
            <person name="Gillespie R.G."/>
            <person name="Hoff K.J."/>
            <person name="Prost S."/>
        </authorList>
    </citation>
    <scope>NUCLEOTIDE SEQUENCE</scope>
</reference>
<organism evidence="1 2">
    <name type="scientific">Argiope bruennichi</name>
    <name type="common">Wasp spider</name>
    <name type="synonym">Aranea bruennichi</name>
    <dbReference type="NCBI Taxonomy" id="94029"/>
    <lineage>
        <taxon>Eukaryota</taxon>
        <taxon>Metazoa</taxon>
        <taxon>Ecdysozoa</taxon>
        <taxon>Arthropoda</taxon>
        <taxon>Chelicerata</taxon>
        <taxon>Arachnida</taxon>
        <taxon>Araneae</taxon>
        <taxon>Araneomorphae</taxon>
        <taxon>Entelegynae</taxon>
        <taxon>Araneoidea</taxon>
        <taxon>Araneidae</taxon>
        <taxon>Argiope</taxon>
    </lineage>
</organism>
<gene>
    <name evidence="1" type="ORF">HNY73_009185</name>
</gene>
<name>A0A8T0FBF7_ARGBR</name>
<dbReference type="Proteomes" id="UP000807504">
    <property type="component" value="Unassembled WGS sequence"/>
</dbReference>
<evidence type="ECO:0000313" key="1">
    <source>
        <dbReference type="EMBL" id="KAF8787605.1"/>
    </source>
</evidence>
<reference evidence="1" key="2">
    <citation type="submission" date="2020-06" db="EMBL/GenBank/DDBJ databases">
        <authorList>
            <person name="Sheffer M."/>
        </authorList>
    </citation>
    <scope>NUCLEOTIDE SEQUENCE</scope>
</reference>
<evidence type="ECO:0000313" key="2">
    <source>
        <dbReference type="Proteomes" id="UP000807504"/>
    </source>
</evidence>
<dbReference type="AlphaFoldDB" id="A0A8T0FBF7"/>
<protein>
    <submittedName>
        <fullName evidence="1">Uncharacterized protein</fullName>
    </submittedName>
</protein>
<accession>A0A8T0FBF7</accession>
<sequence>MLSFSLHSQQLTLVLSRDMASWSTLESAPDLKLKIQRPSSRSCREPLHLTVAPVVNHVAPAAAVVGHSATYAAPLAVSAPIAAAPVAYGDVLGYGAALGVAAPLGLGYGSALGLCYGLGYGKALIH</sequence>
<proteinExistence type="predicted"/>